<dbReference type="SUPFAM" id="SSF53623">
    <property type="entry name" value="MurD-like peptide ligases, catalytic domain"/>
    <property type="match status" value="1"/>
</dbReference>
<evidence type="ECO:0000256" key="2">
    <source>
        <dbReference type="ARBA" id="ARBA00004752"/>
    </source>
</evidence>
<comment type="catalytic activity">
    <reaction evidence="7 8">
        <text>UDP-N-acetyl-alpha-D-muramoyl-L-alanine + D-glutamate + ATP = UDP-N-acetyl-alpha-D-muramoyl-L-alanyl-D-glutamate + ADP + phosphate + H(+)</text>
        <dbReference type="Rhea" id="RHEA:16429"/>
        <dbReference type="ChEBI" id="CHEBI:15378"/>
        <dbReference type="ChEBI" id="CHEBI:29986"/>
        <dbReference type="ChEBI" id="CHEBI:30616"/>
        <dbReference type="ChEBI" id="CHEBI:43474"/>
        <dbReference type="ChEBI" id="CHEBI:83898"/>
        <dbReference type="ChEBI" id="CHEBI:83900"/>
        <dbReference type="ChEBI" id="CHEBI:456216"/>
        <dbReference type="EC" id="6.3.2.9"/>
    </reaction>
</comment>
<dbReference type="Proteomes" id="UP000176863">
    <property type="component" value="Unassembled WGS sequence"/>
</dbReference>
<comment type="subcellular location">
    <subcellularLocation>
        <location evidence="1 7 8">Cytoplasm</location>
    </subcellularLocation>
</comment>
<evidence type="ECO:0000256" key="4">
    <source>
        <dbReference type="ARBA" id="ARBA00022598"/>
    </source>
</evidence>
<dbReference type="Pfam" id="PF02875">
    <property type="entry name" value="Mur_ligase_C"/>
    <property type="match status" value="1"/>
</dbReference>
<dbReference type="GO" id="GO:0051301">
    <property type="term" value="P:cell division"/>
    <property type="evidence" value="ECO:0007669"/>
    <property type="project" value="UniProtKB-KW"/>
</dbReference>
<feature type="domain" description="Mur ligase C-terminal" evidence="9">
    <location>
        <begin position="277"/>
        <end position="385"/>
    </location>
</feature>
<dbReference type="InterPro" id="IPR013221">
    <property type="entry name" value="Mur_ligase_cen"/>
</dbReference>
<dbReference type="GO" id="GO:0008360">
    <property type="term" value="P:regulation of cell shape"/>
    <property type="evidence" value="ECO:0007669"/>
    <property type="project" value="UniProtKB-KW"/>
</dbReference>
<dbReference type="PANTHER" id="PTHR43692">
    <property type="entry name" value="UDP-N-ACETYLMURAMOYLALANINE--D-GLUTAMATE LIGASE"/>
    <property type="match status" value="1"/>
</dbReference>
<dbReference type="EC" id="6.3.2.9" evidence="7 8"/>
<keyword evidence="5 7" id="KW-0547">Nucleotide-binding</keyword>
<dbReference type="InterPro" id="IPR036615">
    <property type="entry name" value="Mur_ligase_C_dom_sf"/>
</dbReference>
<keyword evidence="4 7" id="KW-0436">Ligase</keyword>
<keyword evidence="6 7" id="KW-0067">ATP-binding</keyword>
<feature type="domain" description="Mur ligase central" evidence="10">
    <location>
        <begin position="102"/>
        <end position="224"/>
    </location>
</feature>
<dbReference type="GO" id="GO:0008764">
    <property type="term" value="F:UDP-N-acetylmuramoylalanine-D-glutamate ligase activity"/>
    <property type="evidence" value="ECO:0007669"/>
    <property type="project" value="UniProtKB-UniRule"/>
</dbReference>
<dbReference type="InterPro" id="IPR036565">
    <property type="entry name" value="Mur-like_cat_sf"/>
</dbReference>
<comment type="pathway">
    <text evidence="2 7 8">Cell wall biogenesis; peptidoglycan biosynthesis.</text>
</comment>
<evidence type="ECO:0000259" key="10">
    <source>
        <dbReference type="Pfam" id="PF08245"/>
    </source>
</evidence>
<keyword evidence="7 8" id="KW-0132">Cell division</keyword>
<evidence type="ECO:0000256" key="3">
    <source>
        <dbReference type="ARBA" id="ARBA00022490"/>
    </source>
</evidence>
<evidence type="ECO:0000256" key="1">
    <source>
        <dbReference type="ARBA" id="ARBA00004496"/>
    </source>
</evidence>
<keyword evidence="7 8" id="KW-0131">Cell cycle</keyword>
<comment type="function">
    <text evidence="7 8">Cell wall formation. Catalyzes the addition of glutamate to the nucleotide precursor UDP-N-acetylmuramoyl-L-alanine (UMA).</text>
</comment>
<dbReference type="HAMAP" id="MF_00639">
    <property type="entry name" value="MurD"/>
    <property type="match status" value="1"/>
</dbReference>
<reference evidence="11 12" key="1">
    <citation type="journal article" date="2016" name="Nat. Commun.">
        <title>Thousands of microbial genomes shed light on interconnected biogeochemical processes in an aquifer system.</title>
        <authorList>
            <person name="Anantharaman K."/>
            <person name="Brown C.T."/>
            <person name="Hug L.A."/>
            <person name="Sharon I."/>
            <person name="Castelle C.J."/>
            <person name="Probst A.J."/>
            <person name="Thomas B.C."/>
            <person name="Singh A."/>
            <person name="Wilkins M.J."/>
            <person name="Karaoz U."/>
            <person name="Brodie E.L."/>
            <person name="Williams K.H."/>
            <person name="Hubbard S.S."/>
            <person name="Banfield J.F."/>
        </authorList>
    </citation>
    <scope>NUCLEOTIDE SEQUENCE [LARGE SCALE GENOMIC DNA]</scope>
</reference>
<dbReference type="GO" id="GO:0009252">
    <property type="term" value="P:peptidoglycan biosynthetic process"/>
    <property type="evidence" value="ECO:0007669"/>
    <property type="project" value="UniProtKB-UniRule"/>
</dbReference>
<proteinExistence type="inferred from homology"/>
<protein>
    <recommendedName>
        <fullName evidence="7 8">UDP-N-acetylmuramoylalanine--D-glutamate ligase</fullName>
        <ecNumber evidence="7 8">6.3.2.9</ecNumber>
    </recommendedName>
    <alternativeName>
        <fullName evidence="7">D-glutamic acid-adding enzyme</fullName>
    </alternativeName>
    <alternativeName>
        <fullName evidence="7">UDP-N-acetylmuramoyl-L-alanyl-D-glutamate synthetase</fullName>
    </alternativeName>
</protein>
<evidence type="ECO:0000259" key="9">
    <source>
        <dbReference type="Pfam" id="PF02875"/>
    </source>
</evidence>
<evidence type="ECO:0000313" key="11">
    <source>
        <dbReference type="EMBL" id="OGG53773.1"/>
    </source>
</evidence>
<evidence type="ECO:0000256" key="5">
    <source>
        <dbReference type="ARBA" id="ARBA00022741"/>
    </source>
</evidence>
<sequence>MTTHAQQALTVPTRFRFCGMKNTLILGHGKEGLASEAYLHKTYPNLDIGVADEATDTKYLDEQDRYDIALKTPGIPKKKVRAQYTTATNIFFSEWKGKTIGVTGSKGKSTTASLIYVILKNAGLKVHLAGNIGVPMLDLLSQHSEEDISVLELSSYQLDDIEFSPHIAVVTNLFPDHMDYHDGVERYYEAKKNIIRFQEGEDVFVYNPRVPELQKWVKDGRSKAMPFVDLPFDAKVISLLGEHNIDNVRAAVTVARLFDVPDKKIEEAVRSFKGLPHRLELVGEFNGILFYDDAISTTPESTIAALRAIPDVGTLFLGGNDRGYDFAELEKEVRSRNVKNIVLFPESGKRMFADRTGLNIFETSDMKEAVEFAYKNTPHGSACLLSCASPSYGLWKNFEEKGDQFVALVKAMGDAA</sequence>
<keyword evidence="7 8" id="KW-0133">Cell shape</keyword>
<evidence type="ECO:0000313" key="12">
    <source>
        <dbReference type="Proteomes" id="UP000176863"/>
    </source>
</evidence>
<dbReference type="AlphaFoldDB" id="A0A1F6CX79"/>
<dbReference type="EMBL" id="MFKT01000009">
    <property type="protein sequence ID" value="OGG53773.1"/>
    <property type="molecule type" value="Genomic_DNA"/>
</dbReference>
<keyword evidence="3 7" id="KW-0963">Cytoplasm</keyword>
<comment type="caution">
    <text evidence="11">The sequence shown here is derived from an EMBL/GenBank/DDBJ whole genome shotgun (WGS) entry which is preliminary data.</text>
</comment>
<accession>A0A1F6CX79</accession>
<dbReference type="NCBIfam" id="TIGR01087">
    <property type="entry name" value="murD"/>
    <property type="match status" value="1"/>
</dbReference>
<dbReference type="GO" id="GO:0005737">
    <property type="term" value="C:cytoplasm"/>
    <property type="evidence" value="ECO:0007669"/>
    <property type="project" value="UniProtKB-SubCell"/>
</dbReference>
<evidence type="ECO:0000256" key="6">
    <source>
        <dbReference type="ARBA" id="ARBA00022840"/>
    </source>
</evidence>
<organism evidence="11 12">
    <name type="scientific">Candidatus Kaiserbacteria bacterium RIFCSPHIGHO2_01_FULL_53_29</name>
    <dbReference type="NCBI Taxonomy" id="1798480"/>
    <lineage>
        <taxon>Bacteria</taxon>
        <taxon>Candidatus Kaiseribacteriota</taxon>
    </lineage>
</organism>
<dbReference type="SUPFAM" id="SSF53244">
    <property type="entry name" value="MurD-like peptide ligases, peptide-binding domain"/>
    <property type="match status" value="1"/>
</dbReference>
<dbReference type="Gene3D" id="3.90.190.20">
    <property type="entry name" value="Mur ligase, C-terminal domain"/>
    <property type="match status" value="1"/>
</dbReference>
<dbReference type="InterPro" id="IPR005762">
    <property type="entry name" value="MurD"/>
</dbReference>
<dbReference type="GO" id="GO:0005524">
    <property type="term" value="F:ATP binding"/>
    <property type="evidence" value="ECO:0007669"/>
    <property type="project" value="UniProtKB-UniRule"/>
</dbReference>
<dbReference type="UniPathway" id="UPA00219"/>
<dbReference type="PANTHER" id="PTHR43692:SF1">
    <property type="entry name" value="UDP-N-ACETYLMURAMOYLALANINE--D-GLUTAMATE LIGASE"/>
    <property type="match status" value="1"/>
</dbReference>
<feature type="binding site" evidence="7">
    <location>
        <begin position="104"/>
        <end position="110"/>
    </location>
    <ligand>
        <name>ATP</name>
        <dbReference type="ChEBI" id="CHEBI:30616"/>
    </ligand>
</feature>
<gene>
    <name evidence="7" type="primary">murD</name>
    <name evidence="11" type="ORF">A2851_02595</name>
</gene>
<evidence type="ECO:0000256" key="7">
    <source>
        <dbReference type="HAMAP-Rule" id="MF_00639"/>
    </source>
</evidence>
<name>A0A1F6CX79_9BACT</name>
<evidence type="ECO:0000256" key="8">
    <source>
        <dbReference type="RuleBase" id="RU003664"/>
    </source>
</evidence>
<dbReference type="GO" id="GO:0071555">
    <property type="term" value="P:cell wall organization"/>
    <property type="evidence" value="ECO:0007669"/>
    <property type="project" value="UniProtKB-KW"/>
</dbReference>
<keyword evidence="7 8" id="KW-0961">Cell wall biogenesis/degradation</keyword>
<comment type="similarity">
    <text evidence="7">Belongs to the MurCDEF family.</text>
</comment>
<dbReference type="Pfam" id="PF08245">
    <property type="entry name" value="Mur_ligase_M"/>
    <property type="match status" value="1"/>
</dbReference>
<dbReference type="Gene3D" id="3.40.1190.10">
    <property type="entry name" value="Mur-like, catalytic domain"/>
    <property type="match status" value="1"/>
</dbReference>
<dbReference type="InterPro" id="IPR004101">
    <property type="entry name" value="Mur_ligase_C"/>
</dbReference>
<keyword evidence="7 8" id="KW-0573">Peptidoglycan synthesis</keyword>
<dbReference type="STRING" id="1798480.A2851_02595"/>